<evidence type="ECO:0000313" key="2">
    <source>
        <dbReference type="Proteomes" id="UP000272025"/>
    </source>
</evidence>
<proteinExistence type="predicted"/>
<dbReference type="GeneID" id="39575876"/>
<dbReference type="Proteomes" id="UP000272025">
    <property type="component" value="Unassembled WGS sequence"/>
</dbReference>
<evidence type="ECO:0000313" key="1">
    <source>
        <dbReference type="EMBL" id="ROT40106.1"/>
    </source>
</evidence>
<name>A0A3N2Q097_SODAK</name>
<dbReference type="AlphaFoldDB" id="A0A3N2Q097"/>
<accession>A0A3N2Q097</accession>
<reference evidence="1 2" key="1">
    <citation type="journal article" date="2018" name="Mol. Ecol.">
        <title>The obligate alkalophilic soda-lake fungus Sodiomyces alkalinus has shifted to a protein diet.</title>
        <authorList>
            <person name="Grum-Grzhimaylo A.A."/>
            <person name="Falkoski D.L."/>
            <person name="van den Heuvel J."/>
            <person name="Valero-Jimenez C.A."/>
            <person name="Min B."/>
            <person name="Choi I.G."/>
            <person name="Lipzen A."/>
            <person name="Daum C.G."/>
            <person name="Aanen D.K."/>
            <person name="Tsang A."/>
            <person name="Henrissat B."/>
            <person name="Bilanenko E.N."/>
            <person name="de Vries R.P."/>
            <person name="van Kan J.A.L."/>
            <person name="Grigoriev I.V."/>
            <person name="Debets A.J.M."/>
        </authorList>
    </citation>
    <scope>NUCLEOTIDE SEQUENCE [LARGE SCALE GENOMIC DNA]</scope>
    <source>
        <strain evidence="1 2">F11</strain>
    </source>
</reference>
<keyword evidence="2" id="KW-1185">Reference proteome</keyword>
<feature type="non-terminal residue" evidence="1">
    <location>
        <position position="1"/>
    </location>
</feature>
<feature type="non-terminal residue" evidence="1">
    <location>
        <position position="56"/>
    </location>
</feature>
<gene>
    <name evidence="1" type="ORF">SODALDRAFT_246565</name>
</gene>
<protein>
    <submittedName>
        <fullName evidence="1">Uncharacterized protein</fullName>
    </submittedName>
</protein>
<dbReference type="RefSeq" id="XP_028467912.1">
    <property type="nucleotide sequence ID" value="XM_028607398.1"/>
</dbReference>
<organism evidence="1 2">
    <name type="scientific">Sodiomyces alkalinus (strain CBS 110278 / VKM F-3762 / F11)</name>
    <name type="common">Alkaliphilic filamentous fungus</name>
    <dbReference type="NCBI Taxonomy" id="1314773"/>
    <lineage>
        <taxon>Eukaryota</taxon>
        <taxon>Fungi</taxon>
        <taxon>Dikarya</taxon>
        <taxon>Ascomycota</taxon>
        <taxon>Pezizomycotina</taxon>
        <taxon>Sordariomycetes</taxon>
        <taxon>Hypocreomycetidae</taxon>
        <taxon>Glomerellales</taxon>
        <taxon>Plectosphaerellaceae</taxon>
        <taxon>Sodiomyces</taxon>
    </lineage>
</organism>
<sequence length="56" mass="6709">FEIPRYRLCSRLQGRPTREGNKSLNSKLLEPEEKALYRFINRLNDTNLMVRPLFIT</sequence>
<dbReference type="OrthoDB" id="4776536at2759"/>
<dbReference type="EMBL" id="ML119053">
    <property type="protein sequence ID" value="ROT40106.1"/>
    <property type="molecule type" value="Genomic_DNA"/>
</dbReference>